<dbReference type="GO" id="GO:0071555">
    <property type="term" value="P:cell wall organization"/>
    <property type="evidence" value="ECO:0007669"/>
    <property type="project" value="UniProtKB-KW"/>
</dbReference>
<dbReference type="Gene3D" id="3.40.1190.10">
    <property type="entry name" value="Mur-like, catalytic domain"/>
    <property type="match status" value="1"/>
</dbReference>
<keyword evidence="7 10" id="KW-0573">Peptidoglycan synthesis</keyword>
<keyword evidence="16" id="KW-1185">Reference proteome</keyword>
<evidence type="ECO:0000256" key="1">
    <source>
        <dbReference type="ARBA" id="ARBA00022490"/>
    </source>
</evidence>
<keyword evidence="8 10" id="KW-0131">Cell cycle</keyword>
<dbReference type="InterPro" id="IPR013221">
    <property type="entry name" value="Mur_ligase_cen"/>
</dbReference>
<dbReference type="Pfam" id="PF08245">
    <property type="entry name" value="Mur_ligase_M"/>
    <property type="match status" value="1"/>
</dbReference>
<evidence type="ECO:0000256" key="4">
    <source>
        <dbReference type="ARBA" id="ARBA00022741"/>
    </source>
</evidence>
<dbReference type="OrthoDB" id="9801978at2"/>
<dbReference type="InterPro" id="IPR000713">
    <property type="entry name" value="Mur_ligase_N"/>
</dbReference>
<keyword evidence="9 10" id="KW-0961">Cell wall biogenesis/degradation</keyword>
<dbReference type="GO" id="GO:0005524">
    <property type="term" value="F:ATP binding"/>
    <property type="evidence" value="ECO:0007669"/>
    <property type="project" value="UniProtKB-UniRule"/>
</dbReference>
<dbReference type="InterPro" id="IPR036615">
    <property type="entry name" value="Mur_ligase_C_dom_sf"/>
</dbReference>
<dbReference type="InterPro" id="IPR035911">
    <property type="entry name" value="MurE/MurF_N"/>
</dbReference>
<dbReference type="EC" id="6.3.2.10" evidence="10 11"/>
<accession>A0A1H8DMK2</accession>
<dbReference type="SUPFAM" id="SSF63418">
    <property type="entry name" value="MurE/MurF N-terminal domain"/>
    <property type="match status" value="1"/>
</dbReference>
<keyword evidence="2 10" id="KW-0436">Ligase</keyword>
<keyword evidence="1 10" id="KW-0963">Cytoplasm</keyword>
<feature type="domain" description="Mur ligase N-terminal catalytic" evidence="12">
    <location>
        <begin position="27"/>
        <end position="102"/>
    </location>
</feature>
<organism evidence="15 16">
    <name type="scientific">Lihuaxuella thermophila</name>
    <dbReference type="NCBI Taxonomy" id="1173111"/>
    <lineage>
        <taxon>Bacteria</taxon>
        <taxon>Bacillati</taxon>
        <taxon>Bacillota</taxon>
        <taxon>Bacilli</taxon>
        <taxon>Bacillales</taxon>
        <taxon>Thermoactinomycetaceae</taxon>
        <taxon>Lihuaxuella</taxon>
    </lineage>
</organism>
<sequence>MERKCEWIEKVTGGELVGGPSDRHLLVRGVSTDTRQLQPNQLYVPLAGEKFDGHQFIEQAITRGAAAALWKNDRPLPEKREIPFILVPDPLAALQRLAEAYRTESGVPIVAVTGSNGKTTTKDLIAAVLSAKYRVHKTMGNLNNHIGVPLTLLSMPEQAGVAVVEMGMNHAGEIALLSRMAKPDVAVITNIGESHMEFLGSREGIAKAKLEIKEGLRSDGPIIFDGDEPLLNQLLADDHHPHVRIGWKTDGDDSPTEIEMRGVEGFTFRSAKRHTLFRLPLLGRHNIKNALLAVAVGRHFGLSEEEIADGLAKVRLTGMRLELEKANNGMTIINDAYNASPTSMRAALDLLAELEPHLEKWALLGDILEIGKEEESYHKELGAYAVQKGISRIYTIGKRGRWILEGARASSPAQDRIIHHFASLDEASEALAQEGNPSVLLLVKASRAVQLDQVVKKLTEGE</sequence>
<dbReference type="SUPFAM" id="SSF53244">
    <property type="entry name" value="MurD-like peptide ligases, peptide-binding domain"/>
    <property type="match status" value="1"/>
</dbReference>
<dbReference type="RefSeq" id="WP_089967019.1">
    <property type="nucleotide sequence ID" value="NZ_FOCQ01000005.1"/>
</dbReference>
<dbReference type="GO" id="GO:0009252">
    <property type="term" value="P:peptidoglycan biosynthetic process"/>
    <property type="evidence" value="ECO:0007669"/>
    <property type="project" value="UniProtKB-UniRule"/>
</dbReference>
<dbReference type="GO" id="GO:0008766">
    <property type="term" value="F:UDP-N-acetylmuramoylalanyl-D-glutamyl-2,6-diaminopimelate-D-alanyl-D-alanine ligase activity"/>
    <property type="evidence" value="ECO:0007669"/>
    <property type="project" value="RHEA"/>
</dbReference>
<dbReference type="PANTHER" id="PTHR43024:SF1">
    <property type="entry name" value="UDP-N-ACETYLMURAMOYL-TRIPEPTIDE--D-ALANYL-D-ALANINE LIGASE"/>
    <property type="match status" value="1"/>
</dbReference>
<dbReference type="NCBIfam" id="TIGR01143">
    <property type="entry name" value="murF"/>
    <property type="match status" value="1"/>
</dbReference>
<protein>
    <recommendedName>
        <fullName evidence="10 11">UDP-N-acetylmuramoyl-tripeptide--D-alanyl-D-alanine ligase</fullName>
        <ecNumber evidence="10 11">6.3.2.10</ecNumber>
    </recommendedName>
    <alternativeName>
        <fullName evidence="10">D-alanyl-D-alanine-adding enzyme</fullName>
    </alternativeName>
</protein>
<comment type="function">
    <text evidence="10 11">Involved in cell wall formation. Catalyzes the final step in the synthesis of UDP-N-acetylmuramoyl-pentapeptide, the precursor of murein.</text>
</comment>
<dbReference type="PANTHER" id="PTHR43024">
    <property type="entry name" value="UDP-N-ACETYLMURAMOYL-TRIPEPTIDE--D-ALANYL-D-ALANINE LIGASE"/>
    <property type="match status" value="1"/>
</dbReference>
<proteinExistence type="inferred from homology"/>
<dbReference type="InterPro" id="IPR051046">
    <property type="entry name" value="MurCDEF_CellWall_CoF430Synth"/>
</dbReference>
<dbReference type="Pfam" id="PF02875">
    <property type="entry name" value="Mur_ligase_C"/>
    <property type="match status" value="1"/>
</dbReference>
<keyword evidence="4 10" id="KW-0547">Nucleotide-binding</keyword>
<evidence type="ECO:0000256" key="8">
    <source>
        <dbReference type="ARBA" id="ARBA00023306"/>
    </source>
</evidence>
<evidence type="ECO:0000313" key="15">
    <source>
        <dbReference type="EMBL" id="SEN08500.1"/>
    </source>
</evidence>
<evidence type="ECO:0000259" key="13">
    <source>
        <dbReference type="Pfam" id="PF02875"/>
    </source>
</evidence>
<dbReference type="InterPro" id="IPR004101">
    <property type="entry name" value="Mur_ligase_C"/>
</dbReference>
<dbReference type="InterPro" id="IPR036565">
    <property type="entry name" value="Mur-like_cat_sf"/>
</dbReference>
<keyword evidence="5 10" id="KW-0067">ATP-binding</keyword>
<dbReference type="GO" id="GO:0008360">
    <property type="term" value="P:regulation of cell shape"/>
    <property type="evidence" value="ECO:0007669"/>
    <property type="project" value="UniProtKB-KW"/>
</dbReference>
<name>A0A1H8DMK2_9BACL</name>
<evidence type="ECO:0000259" key="14">
    <source>
        <dbReference type="Pfam" id="PF08245"/>
    </source>
</evidence>
<evidence type="ECO:0000256" key="11">
    <source>
        <dbReference type="RuleBase" id="RU004136"/>
    </source>
</evidence>
<dbReference type="Pfam" id="PF01225">
    <property type="entry name" value="Mur_ligase"/>
    <property type="match status" value="1"/>
</dbReference>
<dbReference type="UniPathway" id="UPA00219"/>
<feature type="domain" description="Mur ligase C-terminal" evidence="13">
    <location>
        <begin position="319"/>
        <end position="447"/>
    </location>
</feature>
<dbReference type="GO" id="GO:0051301">
    <property type="term" value="P:cell division"/>
    <property type="evidence" value="ECO:0007669"/>
    <property type="project" value="UniProtKB-KW"/>
</dbReference>
<comment type="subcellular location">
    <subcellularLocation>
        <location evidence="10 11">Cytoplasm</location>
    </subcellularLocation>
</comment>
<comment type="pathway">
    <text evidence="10 11">Cell wall biogenesis; peptidoglycan biosynthesis.</text>
</comment>
<dbReference type="Gene3D" id="3.90.190.20">
    <property type="entry name" value="Mur ligase, C-terminal domain"/>
    <property type="match status" value="1"/>
</dbReference>
<evidence type="ECO:0000313" key="16">
    <source>
        <dbReference type="Proteomes" id="UP000199695"/>
    </source>
</evidence>
<evidence type="ECO:0000256" key="10">
    <source>
        <dbReference type="HAMAP-Rule" id="MF_02019"/>
    </source>
</evidence>
<dbReference type="SUPFAM" id="SSF53623">
    <property type="entry name" value="MurD-like peptide ligases, catalytic domain"/>
    <property type="match status" value="1"/>
</dbReference>
<feature type="binding site" evidence="10">
    <location>
        <begin position="114"/>
        <end position="120"/>
    </location>
    <ligand>
        <name>ATP</name>
        <dbReference type="ChEBI" id="CHEBI:30616"/>
    </ligand>
</feature>
<evidence type="ECO:0000256" key="2">
    <source>
        <dbReference type="ARBA" id="ARBA00022598"/>
    </source>
</evidence>
<reference evidence="15 16" key="1">
    <citation type="submission" date="2016-10" db="EMBL/GenBank/DDBJ databases">
        <authorList>
            <person name="de Groot N.N."/>
        </authorList>
    </citation>
    <scope>NUCLEOTIDE SEQUENCE [LARGE SCALE GENOMIC DNA]</scope>
    <source>
        <strain evidence="15 16">DSM 46701</strain>
    </source>
</reference>
<dbReference type="Proteomes" id="UP000199695">
    <property type="component" value="Unassembled WGS sequence"/>
</dbReference>
<dbReference type="HAMAP" id="MF_02019">
    <property type="entry name" value="MurF"/>
    <property type="match status" value="1"/>
</dbReference>
<dbReference type="STRING" id="1173111.SAMN05444955_105266"/>
<feature type="domain" description="Mur ligase central" evidence="14">
    <location>
        <begin position="112"/>
        <end position="296"/>
    </location>
</feature>
<dbReference type="Gene3D" id="3.40.1390.10">
    <property type="entry name" value="MurE/MurF, N-terminal domain"/>
    <property type="match status" value="1"/>
</dbReference>
<evidence type="ECO:0000256" key="6">
    <source>
        <dbReference type="ARBA" id="ARBA00022960"/>
    </source>
</evidence>
<keyword evidence="3 10" id="KW-0132">Cell division</keyword>
<evidence type="ECO:0000259" key="12">
    <source>
        <dbReference type="Pfam" id="PF01225"/>
    </source>
</evidence>
<dbReference type="AlphaFoldDB" id="A0A1H8DMK2"/>
<evidence type="ECO:0000256" key="5">
    <source>
        <dbReference type="ARBA" id="ARBA00022840"/>
    </source>
</evidence>
<dbReference type="EMBL" id="FOCQ01000005">
    <property type="protein sequence ID" value="SEN08500.1"/>
    <property type="molecule type" value="Genomic_DNA"/>
</dbReference>
<comment type="similarity">
    <text evidence="10">Belongs to the MurCDEF family. MurF subfamily.</text>
</comment>
<keyword evidence="6 10" id="KW-0133">Cell shape</keyword>
<evidence type="ECO:0000256" key="7">
    <source>
        <dbReference type="ARBA" id="ARBA00022984"/>
    </source>
</evidence>
<evidence type="ECO:0000256" key="3">
    <source>
        <dbReference type="ARBA" id="ARBA00022618"/>
    </source>
</evidence>
<dbReference type="GO" id="GO:0047480">
    <property type="term" value="F:UDP-N-acetylmuramoyl-tripeptide-D-alanyl-D-alanine ligase activity"/>
    <property type="evidence" value="ECO:0007669"/>
    <property type="project" value="UniProtKB-UniRule"/>
</dbReference>
<dbReference type="InterPro" id="IPR005863">
    <property type="entry name" value="UDP-N-AcMur_synth"/>
</dbReference>
<evidence type="ECO:0000256" key="9">
    <source>
        <dbReference type="ARBA" id="ARBA00023316"/>
    </source>
</evidence>
<dbReference type="GO" id="GO:0005737">
    <property type="term" value="C:cytoplasm"/>
    <property type="evidence" value="ECO:0007669"/>
    <property type="project" value="UniProtKB-SubCell"/>
</dbReference>
<comment type="catalytic activity">
    <reaction evidence="10 11">
        <text>D-alanyl-D-alanine + UDP-N-acetyl-alpha-D-muramoyl-L-alanyl-gamma-D-glutamyl-meso-2,6-diaminopimelate + ATP = UDP-N-acetyl-alpha-D-muramoyl-L-alanyl-gamma-D-glutamyl-meso-2,6-diaminopimeloyl-D-alanyl-D-alanine + ADP + phosphate + H(+)</text>
        <dbReference type="Rhea" id="RHEA:28374"/>
        <dbReference type="ChEBI" id="CHEBI:15378"/>
        <dbReference type="ChEBI" id="CHEBI:30616"/>
        <dbReference type="ChEBI" id="CHEBI:43474"/>
        <dbReference type="ChEBI" id="CHEBI:57822"/>
        <dbReference type="ChEBI" id="CHEBI:61386"/>
        <dbReference type="ChEBI" id="CHEBI:83905"/>
        <dbReference type="ChEBI" id="CHEBI:456216"/>
        <dbReference type="EC" id="6.3.2.10"/>
    </reaction>
</comment>
<gene>
    <name evidence="10" type="primary">murF</name>
    <name evidence="15" type="ORF">SAMN05444955_105266</name>
</gene>